<dbReference type="EMBL" id="JARQWQ010000003">
    <property type="protein sequence ID" value="KAK2573230.1"/>
    <property type="molecule type" value="Genomic_DNA"/>
</dbReference>
<proteinExistence type="predicted"/>
<feature type="transmembrane region" description="Helical" evidence="8">
    <location>
        <begin position="640"/>
        <end position="661"/>
    </location>
</feature>
<feature type="transmembrane region" description="Helical" evidence="8">
    <location>
        <begin position="713"/>
        <end position="736"/>
    </location>
</feature>
<evidence type="ECO:0000256" key="8">
    <source>
        <dbReference type="SAM" id="Phobius"/>
    </source>
</evidence>
<organism evidence="12 13">
    <name type="scientific">Acropora cervicornis</name>
    <name type="common">Staghorn coral</name>
    <dbReference type="NCBI Taxonomy" id="6130"/>
    <lineage>
        <taxon>Eukaryota</taxon>
        <taxon>Metazoa</taxon>
        <taxon>Cnidaria</taxon>
        <taxon>Anthozoa</taxon>
        <taxon>Hexacorallia</taxon>
        <taxon>Scleractinia</taxon>
        <taxon>Astrocoeniina</taxon>
        <taxon>Acroporidae</taxon>
        <taxon>Acropora</taxon>
    </lineage>
</organism>
<sequence length="800" mass="89979">MYTRKHLSVNYNFQSQQVILFRSFLCAKAPEKVFAERWLNIRGSAVDQDFTTSPSFQNKSAYRSKYLPHFRQIVQGFNYVARYRSYLVANGTGNFTFFTCCDDTCKLFLSNGNTPSNKRMIIHQTTHVSLTNCYISNPHMKPFQISNPQYLVNNKVYFIEVLLKQGIGNDGMVLGIQTPSGEMKAPIPSENLLKSITEKHIPEEYCVKSGDPNYPDYIKDCSELSDSSKINEAISILKDLQSRVNEGVDASPDYLLQIMKTAGKKTSKLLESFNDTSFLGNQSDRVFEIAREVEKLGSIIASRITNTSVTIAVNYSSIYMEASKREDRFFFDADPSATKEHGSRNSIAIILENSGNDTAHFFSALYRNLDKIIQHNISDVQSEESSSQPTLYFLNSKIISGSVFQTSNKSFRGKVTIQLSHTKYQGSDKETMQCAFWQNSKRPKNPNGYWSTEGCYKDEQLSNDQATVCHCNHLTNFAILMRVKDIMPSKPHLKALEVITYVGCSLSLLGEIITILTLTFLKLTRSETSVIHLNLVAALAAAQIIFLSGIEATQNKAACKIVAVLLHYFNLVSFTWMLIEGIWLYVMIVRVFENGHSRIKKYCACAWGIPFVFVVITLSASFDGYGTNTSCWLSVQKGTIWSFVVPVLLIALANSIILGMVMREILRLNQPATTENFKYQTVRCGAKSAIVLLPLLGITWIFGVLTFNSETVAFQYLFATFNSLQGFFIFLFHCLLNSEVRRVFDRKKKIWSESHDMLQTNSLPPQNYNGISKETLSTRSSQRPGSGGSGASNVSKKPPA</sequence>
<evidence type="ECO:0000259" key="11">
    <source>
        <dbReference type="PROSITE" id="PS51820"/>
    </source>
</evidence>
<dbReference type="PROSITE" id="PS50221">
    <property type="entry name" value="GAIN_B"/>
    <property type="match status" value="1"/>
</dbReference>
<feature type="transmembrane region" description="Helical" evidence="8">
    <location>
        <begin position="533"/>
        <end position="553"/>
    </location>
</feature>
<reference evidence="12" key="1">
    <citation type="journal article" date="2023" name="G3 (Bethesda)">
        <title>Whole genome assembly and annotation of the endangered Caribbean coral Acropora cervicornis.</title>
        <authorList>
            <person name="Selwyn J.D."/>
            <person name="Vollmer S.V."/>
        </authorList>
    </citation>
    <scope>NUCLEOTIDE SEQUENCE</scope>
    <source>
        <strain evidence="12">K2</strain>
    </source>
</reference>
<dbReference type="Gene3D" id="2.60.220.50">
    <property type="match status" value="1"/>
</dbReference>
<evidence type="ECO:0000256" key="6">
    <source>
        <dbReference type="ARBA" id="ARBA00023157"/>
    </source>
</evidence>
<evidence type="ECO:0000256" key="7">
    <source>
        <dbReference type="SAM" id="MobiDB-lite"/>
    </source>
</evidence>
<dbReference type="InterPro" id="IPR057244">
    <property type="entry name" value="GAIN_B"/>
</dbReference>
<dbReference type="PROSITE" id="PS50261">
    <property type="entry name" value="G_PROTEIN_RECEP_F2_4"/>
    <property type="match status" value="1"/>
</dbReference>
<dbReference type="PANTHER" id="PTHR12011:SF347">
    <property type="entry name" value="FI21270P1-RELATED"/>
    <property type="match status" value="1"/>
</dbReference>
<dbReference type="PROSITE" id="PS00650">
    <property type="entry name" value="G_PROTEIN_RECEP_F2_2"/>
    <property type="match status" value="1"/>
</dbReference>
<dbReference type="InterPro" id="IPR000832">
    <property type="entry name" value="GPCR_2_secretin-like"/>
</dbReference>
<dbReference type="PRINTS" id="PR00249">
    <property type="entry name" value="GPCRSECRETIN"/>
</dbReference>
<dbReference type="InterPro" id="IPR017983">
    <property type="entry name" value="GPCR_2_secretin-like_CS"/>
</dbReference>
<dbReference type="PANTHER" id="PTHR12011">
    <property type="entry name" value="ADHESION G-PROTEIN COUPLED RECEPTOR"/>
    <property type="match status" value="1"/>
</dbReference>
<dbReference type="GO" id="GO:0004930">
    <property type="term" value="F:G protein-coupled receptor activity"/>
    <property type="evidence" value="ECO:0007669"/>
    <property type="project" value="InterPro"/>
</dbReference>
<dbReference type="InterPro" id="IPR017981">
    <property type="entry name" value="GPCR_2-like_7TM"/>
</dbReference>
<evidence type="ECO:0000256" key="4">
    <source>
        <dbReference type="ARBA" id="ARBA00022989"/>
    </source>
</evidence>
<reference evidence="12" key="2">
    <citation type="journal article" date="2023" name="Science">
        <title>Genomic signatures of disease resistance in endangered staghorn corals.</title>
        <authorList>
            <person name="Vollmer S.V."/>
            <person name="Selwyn J.D."/>
            <person name="Despard B.A."/>
            <person name="Roesel C.L."/>
        </authorList>
    </citation>
    <scope>NUCLEOTIDE SEQUENCE</scope>
    <source>
        <strain evidence="12">K2</strain>
    </source>
</reference>
<name>A0AAD9VGN6_ACRCE</name>
<keyword evidence="5 8" id="KW-0472">Membrane</keyword>
<gene>
    <name evidence="12" type="ORF">P5673_002284</name>
</gene>
<dbReference type="InterPro" id="IPR046338">
    <property type="entry name" value="GAIN_dom_sf"/>
</dbReference>
<evidence type="ECO:0000313" key="12">
    <source>
        <dbReference type="EMBL" id="KAK2573230.1"/>
    </source>
</evidence>
<evidence type="ECO:0000313" key="13">
    <source>
        <dbReference type="Proteomes" id="UP001249851"/>
    </source>
</evidence>
<comment type="caution">
    <text evidence="12">The sequence shown here is derived from an EMBL/GenBank/DDBJ whole genome shotgun (WGS) entry which is preliminary data.</text>
</comment>
<dbReference type="PROSITE" id="PS51820">
    <property type="entry name" value="PA14"/>
    <property type="match status" value="1"/>
</dbReference>
<dbReference type="InterPro" id="IPR037524">
    <property type="entry name" value="PA14/GLEYA"/>
</dbReference>
<feature type="domain" description="PA14" evidence="11">
    <location>
        <begin position="28"/>
        <end position="191"/>
    </location>
</feature>
<keyword evidence="4 8" id="KW-1133">Transmembrane helix</keyword>
<evidence type="ECO:0000259" key="9">
    <source>
        <dbReference type="PROSITE" id="PS50221"/>
    </source>
</evidence>
<dbReference type="GO" id="GO:0005886">
    <property type="term" value="C:plasma membrane"/>
    <property type="evidence" value="ECO:0007669"/>
    <property type="project" value="TreeGrafter"/>
</dbReference>
<evidence type="ECO:0000256" key="5">
    <source>
        <dbReference type="ARBA" id="ARBA00023136"/>
    </source>
</evidence>
<feature type="region of interest" description="Disordered" evidence="7">
    <location>
        <begin position="761"/>
        <end position="800"/>
    </location>
</feature>
<dbReference type="SUPFAM" id="SSF81321">
    <property type="entry name" value="Family A G protein-coupled receptor-like"/>
    <property type="match status" value="1"/>
</dbReference>
<keyword evidence="13" id="KW-1185">Reference proteome</keyword>
<dbReference type="SUPFAM" id="SSF56988">
    <property type="entry name" value="Anthrax protective antigen"/>
    <property type="match status" value="1"/>
</dbReference>
<dbReference type="GO" id="GO:0007166">
    <property type="term" value="P:cell surface receptor signaling pathway"/>
    <property type="evidence" value="ECO:0007669"/>
    <property type="project" value="InterPro"/>
</dbReference>
<dbReference type="Gene3D" id="2.60.120.1560">
    <property type="match status" value="1"/>
</dbReference>
<keyword evidence="12" id="KW-0675">Receptor</keyword>
<feature type="domain" description="G-protein coupled receptors family 2 profile 2" evidence="10">
    <location>
        <begin position="496"/>
        <end position="737"/>
    </location>
</feature>
<keyword evidence="6" id="KW-1015">Disulfide bond</keyword>
<feature type="transmembrane region" description="Helical" evidence="8">
    <location>
        <begin position="601"/>
        <end position="620"/>
    </location>
</feature>
<dbReference type="AlphaFoldDB" id="A0AAD9VGN6"/>
<feature type="transmembrane region" description="Helical" evidence="8">
    <location>
        <begin position="565"/>
        <end position="589"/>
    </location>
</feature>
<evidence type="ECO:0000256" key="2">
    <source>
        <dbReference type="ARBA" id="ARBA00022692"/>
    </source>
</evidence>
<dbReference type="Gene3D" id="1.20.1070.10">
    <property type="entry name" value="Rhodopsin 7-helix transmembrane proteins"/>
    <property type="match status" value="1"/>
</dbReference>
<evidence type="ECO:0000259" key="10">
    <source>
        <dbReference type="PROSITE" id="PS50261"/>
    </source>
</evidence>
<feature type="compositionally biased region" description="Polar residues" evidence="7">
    <location>
        <begin position="761"/>
        <end position="775"/>
    </location>
</feature>
<feature type="transmembrane region" description="Helical" evidence="8">
    <location>
        <begin position="498"/>
        <end position="521"/>
    </location>
</feature>
<evidence type="ECO:0000256" key="3">
    <source>
        <dbReference type="ARBA" id="ARBA00022729"/>
    </source>
</evidence>
<feature type="domain" description="GAIN-B" evidence="9">
    <location>
        <begin position="303"/>
        <end position="487"/>
    </location>
</feature>
<dbReference type="FunFam" id="1.20.1070.10:FF:000073">
    <property type="entry name" value="Adhesion G-protein coupled receptor D1"/>
    <property type="match status" value="1"/>
</dbReference>
<keyword evidence="2 8" id="KW-0812">Transmembrane</keyword>
<dbReference type="Pfam" id="PF00002">
    <property type="entry name" value="7tm_2"/>
    <property type="match status" value="1"/>
</dbReference>
<keyword evidence="3" id="KW-0732">Signal</keyword>
<dbReference type="Proteomes" id="UP001249851">
    <property type="component" value="Unassembled WGS sequence"/>
</dbReference>
<protein>
    <submittedName>
        <fullName evidence="12">Adhesion G-protein coupled receptor D1</fullName>
    </submittedName>
</protein>
<accession>A0AAD9VGN6</accession>
<comment type="subcellular location">
    <subcellularLocation>
        <location evidence="1">Membrane</location>
        <topology evidence="1">Multi-pass membrane protein</topology>
    </subcellularLocation>
</comment>
<feature type="transmembrane region" description="Helical" evidence="8">
    <location>
        <begin position="688"/>
        <end position="707"/>
    </location>
</feature>
<evidence type="ECO:0000256" key="1">
    <source>
        <dbReference type="ARBA" id="ARBA00004141"/>
    </source>
</evidence>
<dbReference type="InterPro" id="IPR000203">
    <property type="entry name" value="GPS"/>
</dbReference>
<dbReference type="Pfam" id="PF01825">
    <property type="entry name" value="GPS"/>
    <property type="match status" value="1"/>
</dbReference>
<dbReference type="SMART" id="SM00303">
    <property type="entry name" value="GPS"/>
    <property type="match status" value="1"/>
</dbReference>